<keyword evidence="2" id="KW-0614">Plasmid</keyword>
<comment type="caution">
    <text evidence="2">The sequence shown here is derived from an EMBL/GenBank/DDBJ whole genome shotgun (WGS) entry which is preliminary data.</text>
</comment>
<protein>
    <submittedName>
        <fullName evidence="2">Uncharacterized protein</fullName>
    </submittedName>
</protein>
<name>A0ABT0D5J7_9HYPH</name>
<keyword evidence="3" id="KW-1185">Reference proteome</keyword>
<feature type="transmembrane region" description="Helical" evidence="1">
    <location>
        <begin position="9"/>
        <end position="34"/>
    </location>
</feature>
<evidence type="ECO:0000313" key="2">
    <source>
        <dbReference type="EMBL" id="MCJ8240671.1"/>
    </source>
</evidence>
<dbReference type="Proteomes" id="UP001522662">
    <property type="component" value="Unassembled WGS sequence"/>
</dbReference>
<keyword evidence="1" id="KW-0812">Transmembrane</keyword>
<evidence type="ECO:0000313" key="3">
    <source>
        <dbReference type="Proteomes" id="UP001522662"/>
    </source>
</evidence>
<evidence type="ECO:0000256" key="1">
    <source>
        <dbReference type="SAM" id="Phobius"/>
    </source>
</evidence>
<accession>A0ABT0D5J7</accession>
<organism evidence="2 3">
    <name type="scientific">Peteryoungia algae</name>
    <dbReference type="NCBI Taxonomy" id="2919917"/>
    <lineage>
        <taxon>Bacteria</taxon>
        <taxon>Pseudomonadati</taxon>
        <taxon>Pseudomonadota</taxon>
        <taxon>Alphaproteobacteria</taxon>
        <taxon>Hyphomicrobiales</taxon>
        <taxon>Rhizobiaceae</taxon>
        <taxon>Peteryoungia</taxon>
    </lineage>
</organism>
<dbReference type="EMBL" id="JALAYX010000007">
    <property type="protein sequence ID" value="MCJ8240671.1"/>
    <property type="molecule type" value="Genomic_DNA"/>
</dbReference>
<sequence length="61" mass="6538">MKAALGHRVFWVGMIATAVLVVLLANVHLLYVAFSSQPGCVPHLKERGQTSGQFRAAKSAC</sequence>
<proteinExistence type="predicted"/>
<geneLocation type="plasmid" evidence="2">
    <name>unnamed</name>
</geneLocation>
<keyword evidence="1" id="KW-1133">Transmembrane helix</keyword>
<keyword evidence="1" id="KW-0472">Membrane</keyword>
<gene>
    <name evidence="2" type="ORF">MKJ03_20245</name>
</gene>
<reference evidence="2 3" key="1">
    <citation type="submission" date="2022-03" db="EMBL/GenBank/DDBJ databases">
        <title>Rhizobium SSM4.3 sp. nov., isolated from Sediment (Gouqi Island).</title>
        <authorList>
            <person name="Chen G."/>
        </authorList>
    </citation>
    <scope>NUCLEOTIDE SEQUENCE [LARGE SCALE GENOMIC DNA]</scope>
    <source>
        <strain evidence="2 3">SSM4.3</strain>
        <plasmid evidence="2">unnamed</plasmid>
    </source>
</reference>